<feature type="compositionally biased region" description="Basic and acidic residues" evidence="1">
    <location>
        <begin position="52"/>
        <end position="62"/>
    </location>
</feature>
<evidence type="ECO:0000313" key="2">
    <source>
        <dbReference type="EMBL" id="GBP16935.1"/>
    </source>
</evidence>
<comment type="caution">
    <text evidence="2">The sequence shown here is derived from an EMBL/GenBank/DDBJ whole genome shotgun (WGS) entry which is preliminary data.</text>
</comment>
<dbReference type="EMBL" id="BGZK01000083">
    <property type="protein sequence ID" value="GBP16935.1"/>
    <property type="molecule type" value="Genomic_DNA"/>
</dbReference>
<evidence type="ECO:0000256" key="1">
    <source>
        <dbReference type="SAM" id="MobiDB-lite"/>
    </source>
</evidence>
<protein>
    <submittedName>
        <fullName evidence="2">Uncharacterized protein</fullName>
    </submittedName>
</protein>
<reference evidence="2 3" key="1">
    <citation type="journal article" date="2019" name="Commun. Biol.">
        <title>The bagworm genome reveals a unique fibroin gene that provides high tensile strength.</title>
        <authorList>
            <person name="Kono N."/>
            <person name="Nakamura H."/>
            <person name="Ohtoshi R."/>
            <person name="Tomita M."/>
            <person name="Numata K."/>
            <person name="Arakawa K."/>
        </authorList>
    </citation>
    <scope>NUCLEOTIDE SEQUENCE [LARGE SCALE GENOMIC DNA]</scope>
</reference>
<accession>A0A4C1TSG0</accession>
<proteinExistence type="predicted"/>
<evidence type="ECO:0000313" key="3">
    <source>
        <dbReference type="Proteomes" id="UP000299102"/>
    </source>
</evidence>
<name>A0A4C1TSG0_EUMVA</name>
<dbReference type="Proteomes" id="UP000299102">
    <property type="component" value="Unassembled WGS sequence"/>
</dbReference>
<keyword evidence="3" id="KW-1185">Reference proteome</keyword>
<sequence length="87" mass="8998">MCLVFQLLLVSETSEKTDGSSALEQPLDLSAKSAPSATPPPTAAVAGPALAHDAKLADSTRRGDRHRSARSQGPRIGAGDVFLPCKT</sequence>
<organism evidence="2 3">
    <name type="scientific">Eumeta variegata</name>
    <name type="common">Bagworm moth</name>
    <name type="synonym">Eumeta japonica</name>
    <dbReference type="NCBI Taxonomy" id="151549"/>
    <lineage>
        <taxon>Eukaryota</taxon>
        <taxon>Metazoa</taxon>
        <taxon>Ecdysozoa</taxon>
        <taxon>Arthropoda</taxon>
        <taxon>Hexapoda</taxon>
        <taxon>Insecta</taxon>
        <taxon>Pterygota</taxon>
        <taxon>Neoptera</taxon>
        <taxon>Endopterygota</taxon>
        <taxon>Lepidoptera</taxon>
        <taxon>Glossata</taxon>
        <taxon>Ditrysia</taxon>
        <taxon>Tineoidea</taxon>
        <taxon>Psychidae</taxon>
        <taxon>Oiketicinae</taxon>
        <taxon>Eumeta</taxon>
    </lineage>
</organism>
<dbReference type="AlphaFoldDB" id="A0A4C1TSG0"/>
<gene>
    <name evidence="2" type="ORF">EVAR_101957_1</name>
</gene>
<feature type="region of interest" description="Disordered" evidence="1">
    <location>
        <begin position="14"/>
        <end position="87"/>
    </location>
</feature>